<proteinExistence type="inferred from homology"/>
<keyword evidence="3 6" id="KW-0732">Signal</keyword>
<dbReference type="InterPro" id="IPR042269">
    <property type="entry name" value="Ser_carbopepase_S28_SKS"/>
</dbReference>
<evidence type="ECO:0000256" key="5">
    <source>
        <dbReference type="ARBA" id="ARBA00023180"/>
    </source>
</evidence>
<keyword evidence="8" id="KW-1185">Reference proteome</keyword>
<evidence type="ECO:0000256" key="4">
    <source>
        <dbReference type="ARBA" id="ARBA00022801"/>
    </source>
</evidence>
<comment type="similarity">
    <text evidence="1">Belongs to the peptidase S28 family.</text>
</comment>
<dbReference type="InterPro" id="IPR029058">
    <property type="entry name" value="AB_hydrolase_fold"/>
</dbReference>
<dbReference type="InterPro" id="IPR008758">
    <property type="entry name" value="Peptidase_S28"/>
</dbReference>
<feature type="chain" id="PRO_5044827033" description="Lysosomal Pro-X carboxypeptidase" evidence="6">
    <location>
        <begin position="23"/>
        <end position="368"/>
    </location>
</feature>
<evidence type="ECO:0000313" key="7">
    <source>
        <dbReference type="EMBL" id="CAK9183296.1"/>
    </source>
</evidence>
<name>A0ABC8UQG3_9AQUA</name>
<dbReference type="GO" id="GO:0008233">
    <property type="term" value="F:peptidase activity"/>
    <property type="evidence" value="ECO:0007669"/>
    <property type="project" value="UniProtKB-KW"/>
</dbReference>
<gene>
    <name evidence="7" type="ORF">ILEXP_LOCUS53559</name>
</gene>
<dbReference type="PANTHER" id="PTHR11010:SF31">
    <property type="entry name" value="ALPHA_BETA-HYDROLASES SUPERFAMILY PROTEIN"/>
    <property type="match status" value="1"/>
</dbReference>
<keyword evidence="2" id="KW-0645">Protease</keyword>
<dbReference type="PANTHER" id="PTHR11010">
    <property type="entry name" value="PROTEASE S28 PRO-X CARBOXYPEPTIDASE-RELATED"/>
    <property type="match status" value="1"/>
</dbReference>
<evidence type="ECO:0000256" key="2">
    <source>
        <dbReference type="ARBA" id="ARBA00022670"/>
    </source>
</evidence>
<protein>
    <recommendedName>
        <fullName evidence="9">Lysosomal Pro-X carboxypeptidase</fullName>
    </recommendedName>
</protein>
<reference evidence="7 8" key="1">
    <citation type="submission" date="2024-02" db="EMBL/GenBank/DDBJ databases">
        <authorList>
            <person name="Vignale AGUSTIN F."/>
            <person name="Sosa J E."/>
            <person name="Modenutti C."/>
        </authorList>
    </citation>
    <scope>NUCLEOTIDE SEQUENCE [LARGE SCALE GENOMIC DNA]</scope>
</reference>
<keyword evidence="5" id="KW-0325">Glycoprotein</keyword>
<dbReference type="EMBL" id="CAUOFW020008613">
    <property type="protein sequence ID" value="CAK9183296.1"/>
    <property type="molecule type" value="Genomic_DNA"/>
</dbReference>
<evidence type="ECO:0000256" key="1">
    <source>
        <dbReference type="ARBA" id="ARBA00011079"/>
    </source>
</evidence>
<dbReference type="Pfam" id="PF05577">
    <property type="entry name" value="Peptidase_S28"/>
    <property type="match status" value="1"/>
</dbReference>
<organism evidence="7 8">
    <name type="scientific">Ilex paraguariensis</name>
    <name type="common">yerba mate</name>
    <dbReference type="NCBI Taxonomy" id="185542"/>
    <lineage>
        <taxon>Eukaryota</taxon>
        <taxon>Viridiplantae</taxon>
        <taxon>Streptophyta</taxon>
        <taxon>Embryophyta</taxon>
        <taxon>Tracheophyta</taxon>
        <taxon>Spermatophyta</taxon>
        <taxon>Magnoliopsida</taxon>
        <taxon>eudicotyledons</taxon>
        <taxon>Gunneridae</taxon>
        <taxon>Pentapetalae</taxon>
        <taxon>asterids</taxon>
        <taxon>campanulids</taxon>
        <taxon>Aquifoliales</taxon>
        <taxon>Aquifoliaceae</taxon>
        <taxon>Ilex</taxon>
    </lineage>
</organism>
<dbReference type="SUPFAM" id="SSF53474">
    <property type="entry name" value="alpha/beta-Hydrolases"/>
    <property type="match status" value="1"/>
</dbReference>
<accession>A0ABC8UQG3</accession>
<keyword evidence="4" id="KW-0378">Hydrolase</keyword>
<dbReference type="Gene3D" id="1.20.120.980">
    <property type="entry name" value="Serine carboxypeptidase S28, SKS domain"/>
    <property type="match status" value="1"/>
</dbReference>
<dbReference type="GO" id="GO:0006508">
    <property type="term" value="P:proteolysis"/>
    <property type="evidence" value="ECO:0007669"/>
    <property type="project" value="UniProtKB-KW"/>
</dbReference>
<dbReference type="FunFam" id="1.20.120.980:FF:000001">
    <property type="entry name" value="Dipeptidyl peptidase 7"/>
    <property type="match status" value="1"/>
</dbReference>
<evidence type="ECO:0000256" key="6">
    <source>
        <dbReference type="SAM" id="SignalP"/>
    </source>
</evidence>
<dbReference type="Gene3D" id="3.40.50.1820">
    <property type="entry name" value="alpha/beta hydrolase"/>
    <property type="match status" value="1"/>
</dbReference>
<evidence type="ECO:0000256" key="3">
    <source>
        <dbReference type="ARBA" id="ARBA00022729"/>
    </source>
</evidence>
<dbReference type="Proteomes" id="UP001642360">
    <property type="component" value="Unassembled WGS sequence"/>
</dbReference>
<sequence>MASSSSFLLLLFSVISLTAIESMPAYFPGAIYQSSPHKQAKTTKPKIPYKTHYFPQLLDHFTFQPKSSKTFYQKYLVNNQYWHKGAPIFVYTGNEGDIDWFAANTGFMLDIAPKFHALLVFIEHRFYGESLPFGNKSYKSARTLGYLNSQQALADYAVLIRSLKKNLSSETSPVVVFGGSYGGMLAAWFRLKYPHIAIGALASSAPILQFDGITPWSSFYDAVSQDYKDASLNCYEVIRGCWAELDELSTQKEGLAEVSRTFKTCKNLRSIYSARDWLWSAFVYTAMVNYPMEANFMMPLPAYPVEEMCKIIDGLSPETTKLSRVFAAASLYYNYSQTEKCFKLEDDTDAHGLHGWDWQVKNSSANVQ</sequence>
<dbReference type="AlphaFoldDB" id="A0ABC8UQG3"/>
<comment type="caution">
    <text evidence="7">The sequence shown here is derived from an EMBL/GenBank/DDBJ whole genome shotgun (WGS) entry which is preliminary data.</text>
</comment>
<evidence type="ECO:0008006" key="9">
    <source>
        <dbReference type="Google" id="ProtNLM"/>
    </source>
</evidence>
<feature type="signal peptide" evidence="6">
    <location>
        <begin position="1"/>
        <end position="22"/>
    </location>
</feature>
<evidence type="ECO:0000313" key="8">
    <source>
        <dbReference type="Proteomes" id="UP001642360"/>
    </source>
</evidence>